<evidence type="ECO:0000256" key="3">
    <source>
        <dbReference type="ARBA" id="ARBA00022692"/>
    </source>
</evidence>
<feature type="transmembrane region" description="Helical" evidence="6">
    <location>
        <begin position="119"/>
        <end position="141"/>
    </location>
</feature>
<keyword evidence="3 6" id="KW-0812">Transmembrane</keyword>
<dbReference type="InterPro" id="IPR051542">
    <property type="entry name" value="Hydrogenase_cytochrome"/>
</dbReference>
<comment type="caution">
    <text evidence="8">The sequence shown here is derived from an EMBL/GenBank/DDBJ whole genome shotgun (WGS) entry which is preliminary data.</text>
</comment>
<evidence type="ECO:0000259" key="7">
    <source>
        <dbReference type="Pfam" id="PF01292"/>
    </source>
</evidence>
<dbReference type="EMBL" id="VYGV01000004">
    <property type="protein sequence ID" value="NWF44325.1"/>
    <property type="molecule type" value="Genomic_DNA"/>
</dbReference>
<dbReference type="GO" id="GO:0005886">
    <property type="term" value="C:plasma membrane"/>
    <property type="evidence" value="ECO:0007669"/>
    <property type="project" value="UniProtKB-SubCell"/>
</dbReference>
<feature type="transmembrane region" description="Helical" evidence="6">
    <location>
        <begin position="33"/>
        <end position="49"/>
    </location>
</feature>
<dbReference type="GO" id="GO:0020037">
    <property type="term" value="F:heme binding"/>
    <property type="evidence" value="ECO:0007669"/>
    <property type="project" value="TreeGrafter"/>
</dbReference>
<keyword evidence="5 6" id="KW-0472">Membrane</keyword>
<keyword evidence="2" id="KW-1003">Cell membrane</keyword>
<gene>
    <name evidence="8" type="ORF">F3K02_03525</name>
</gene>
<protein>
    <submittedName>
        <fullName evidence="8">Cytochrome b/b6 domain-containing protein</fullName>
    </submittedName>
</protein>
<keyword evidence="9" id="KW-1185">Reference proteome</keyword>
<organism evidence="8 9">
    <name type="scientific">Hydrogenophaga aromaticivorans</name>
    <dbReference type="NCBI Taxonomy" id="2610898"/>
    <lineage>
        <taxon>Bacteria</taxon>
        <taxon>Pseudomonadati</taxon>
        <taxon>Pseudomonadota</taxon>
        <taxon>Betaproteobacteria</taxon>
        <taxon>Burkholderiales</taxon>
        <taxon>Comamonadaceae</taxon>
        <taxon>Hydrogenophaga</taxon>
    </lineage>
</organism>
<evidence type="ECO:0000313" key="8">
    <source>
        <dbReference type="EMBL" id="NWF44325.1"/>
    </source>
</evidence>
<evidence type="ECO:0000256" key="2">
    <source>
        <dbReference type="ARBA" id="ARBA00022475"/>
    </source>
</evidence>
<dbReference type="AlphaFoldDB" id="A0A7Y8KVG9"/>
<feature type="transmembrane region" description="Helical" evidence="6">
    <location>
        <begin position="161"/>
        <end position="183"/>
    </location>
</feature>
<accession>A0A7Y8KVG9</accession>
<dbReference type="Pfam" id="PF01292">
    <property type="entry name" value="Ni_hydr_CYTB"/>
    <property type="match status" value="1"/>
</dbReference>
<dbReference type="PANTHER" id="PTHR30485">
    <property type="entry name" value="NI/FE-HYDROGENASE 1 B-TYPE CYTOCHROME SUBUNIT"/>
    <property type="match status" value="1"/>
</dbReference>
<name>A0A7Y8KVG9_9BURK</name>
<dbReference type="SUPFAM" id="SSF81342">
    <property type="entry name" value="Transmembrane di-heme cytochromes"/>
    <property type="match status" value="1"/>
</dbReference>
<evidence type="ECO:0000256" key="4">
    <source>
        <dbReference type="ARBA" id="ARBA00022989"/>
    </source>
</evidence>
<dbReference type="InterPro" id="IPR016174">
    <property type="entry name" value="Di-haem_cyt_TM"/>
</dbReference>
<feature type="transmembrane region" description="Helical" evidence="6">
    <location>
        <begin position="61"/>
        <end position="78"/>
    </location>
</feature>
<proteinExistence type="predicted"/>
<dbReference type="GO" id="GO:0022904">
    <property type="term" value="P:respiratory electron transport chain"/>
    <property type="evidence" value="ECO:0007669"/>
    <property type="project" value="InterPro"/>
</dbReference>
<feature type="domain" description="Cytochrome b561 bacterial/Ni-hydrogenase" evidence="7">
    <location>
        <begin position="27"/>
        <end position="195"/>
    </location>
</feature>
<comment type="subcellular location">
    <subcellularLocation>
        <location evidence="1">Cell membrane</location>
        <topology evidence="1">Multi-pass membrane protein</topology>
    </subcellularLocation>
</comment>
<dbReference type="RefSeq" id="WP_177133392.1">
    <property type="nucleotide sequence ID" value="NZ_VYGV01000004.1"/>
</dbReference>
<keyword evidence="4 6" id="KW-1133">Transmembrane helix</keyword>
<dbReference type="PANTHER" id="PTHR30485:SF2">
    <property type="entry name" value="BLL0597 PROTEIN"/>
    <property type="match status" value="1"/>
</dbReference>
<dbReference type="Gene3D" id="1.20.950.20">
    <property type="entry name" value="Transmembrane di-heme cytochromes, Chain C"/>
    <property type="match status" value="1"/>
</dbReference>
<evidence type="ECO:0000313" key="9">
    <source>
        <dbReference type="Proteomes" id="UP000545507"/>
    </source>
</evidence>
<evidence type="ECO:0000256" key="1">
    <source>
        <dbReference type="ARBA" id="ARBA00004651"/>
    </source>
</evidence>
<evidence type="ECO:0000256" key="6">
    <source>
        <dbReference type="SAM" id="Phobius"/>
    </source>
</evidence>
<evidence type="ECO:0000256" key="5">
    <source>
        <dbReference type="ARBA" id="ARBA00023136"/>
    </source>
</evidence>
<reference evidence="8 9" key="1">
    <citation type="submission" date="2019-09" db="EMBL/GenBank/DDBJ databases">
        <title>Hydrogenophaga aromatica sp. nov., isolated from a para-xylene-degrading enrichment culture.</title>
        <authorList>
            <person name="Tancsics A."/>
            <person name="Banerjee S."/>
        </authorList>
    </citation>
    <scope>NUCLEOTIDE SEQUENCE [LARGE SCALE GENOMIC DNA]</scope>
    <source>
        <strain evidence="8 9">D2P1</strain>
    </source>
</reference>
<dbReference type="GO" id="GO:0009055">
    <property type="term" value="F:electron transfer activity"/>
    <property type="evidence" value="ECO:0007669"/>
    <property type="project" value="InterPro"/>
</dbReference>
<dbReference type="Proteomes" id="UP000545507">
    <property type="component" value="Unassembled WGS sequence"/>
</dbReference>
<dbReference type="InterPro" id="IPR011577">
    <property type="entry name" value="Cyt_b561_bac/Ni-Hgenase"/>
</dbReference>
<sequence length="258" mass="27803">MQATTPMPSSAVAGASQARPAARRRVTDAPTRMFHWLFALCFLGAYLTADGESWRMLHVTLGYSMAGLLGFRMVYGLFGPRQAGLGLMWRKLGSAPAWLRSLRTAPSIAAVNWRQGQNLLMALAVVALLVLVVPLTLSGYATFNEWGVFPGDDWLGEMHEFLGEAFLFVVLAHLALILGLSLLRRKNLASPMLTGSVEGPGPSLVQKNRAWLATLLLLAVLAYGAWEWQQSPNGLVSAKALSSLVSGNGGGRDHGDDD</sequence>